<protein>
    <submittedName>
        <fullName evidence="2">Uncharacterized protein</fullName>
    </submittedName>
</protein>
<evidence type="ECO:0000313" key="3">
    <source>
        <dbReference type="Proteomes" id="UP000242915"/>
    </source>
</evidence>
<organism evidence="2 3">
    <name type="scientific">Pseudomonas segetis</name>
    <dbReference type="NCBI Taxonomy" id="298908"/>
    <lineage>
        <taxon>Bacteria</taxon>
        <taxon>Pseudomonadati</taxon>
        <taxon>Pseudomonadota</taxon>
        <taxon>Gammaproteobacteria</taxon>
        <taxon>Pseudomonadales</taxon>
        <taxon>Pseudomonadaceae</taxon>
        <taxon>Pseudomonas</taxon>
    </lineage>
</organism>
<feature type="chain" id="PRO_5012918440" evidence="1">
    <location>
        <begin position="21"/>
        <end position="86"/>
    </location>
</feature>
<dbReference type="AlphaFoldDB" id="A0A239FEN4"/>
<dbReference type="Proteomes" id="UP000242915">
    <property type="component" value="Unassembled WGS sequence"/>
</dbReference>
<accession>A0A239FEN4</accession>
<keyword evidence="3" id="KW-1185">Reference proteome</keyword>
<evidence type="ECO:0000313" key="2">
    <source>
        <dbReference type="EMBL" id="SNS54978.1"/>
    </source>
</evidence>
<name>A0A239FEN4_9PSED</name>
<sequence length="86" mass="8973">MKTVLNLLSAAAVVISGAVASTAPGIDTGANTHAQVKARSVPTFQHQPLANSAARTAAFLPAADGHQRLNPSQVELMPNANQRWVF</sequence>
<dbReference type="RefSeq" id="WP_089360063.1">
    <property type="nucleotide sequence ID" value="NZ_FZOG01000003.1"/>
</dbReference>
<evidence type="ECO:0000256" key="1">
    <source>
        <dbReference type="SAM" id="SignalP"/>
    </source>
</evidence>
<reference evidence="3" key="1">
    <citation type="submission" date="2017-06" db="EMBL/GenBank/DDBJ databases">
        <authorList>
            <person name="Varghese N."/>
            <person name="Submissions S."/>
        </authorList>
    </citation>
    <scope>NUCLEOTIDE SEQUENCE [LARGE SCALE GENOMIC DNA]</scope>
    <source>
        <strain evidence="3">CIP 108523</strain>
    </source>
</reference>
<feature type="signal peptide" evidence="1">
    <location>
        <begin position="1"/>
        <end position="20"/>
    </location>
</feature>
<proteinExistence type="predicted"/>
<gene>
    <name evidence="2" type="ORF">SAMN05216255_2565</name>
</gene>
<keyword evidence="1" id="KW-0732">Signal</keyword>
<dbReference type="EMBL" id="FZOG01000003">
    <property type="protein sequence ID" value="SNS54978.1"/>
    <property type="molecule type" value="Genomic_DNA"/>
</dbReference>